<dbReference type="RefSeq" id="WP_145421879.1">
    <property type="nucleotide sequence ID" value="NZ_CP036526.1"/>
</dbReference>
<evidence type="ECO:0000256" key="1">
    <source>
        <dbReference type="ARBA" id="ARBA00004651"/>
    </source>
</evidence>
<feature type="transmembrane region" description="Helical" evidence="8">
    <location>
        <begin position="36"/>
        <end position="59"/>
    </location>
</feature>
<organism evidence="9 10">
    <name type="scientific">Stieleria marina</name>
    <dbReference type="NCBI Taxonomy" id="1930275"/>
    <lineage>
        <taxon>Bacteria</taxon>
        <taxon>Pseudomonadati</taxon>
        <taxon>Planctomycetota</taxon>
        <taxon>Planctomycetia</taxon>
        <taxon>Pirellulales</taxon>
        <taxon>Pirellulaceae</taxon>
        <taxon>Stieleria</taxon>
    </lineage>
</organism>
<dbReference type="EMBL" id="CP036526">
    <property type="protein sequence ID" value="QDT13906.1"/>
    <property type="molecule type" value="Genomic_DNA"/>
</dbReference>
<name>A0A517P3F5_9BACT</name>
<feature type="transmembrane region" description="Helical" evidence="8">
    <location>
        <begin position="393"/>
        <end position="414"/>
    </location>
</feature>
<accession>A0A517P3F5</accession>
<keyword evidence="3" id="KW-0328">Glycosyltransferase</keyword>
<keyword evidence="10" id="KW-1185">Reference proteome</keyword>
<evidence type="ECO:0000256" key="3">
    <source>
        <dbReference type="ARBA" id="ARBA00022676"/>
    </source>
</evidence>
<evidence type="ECO:0000256" key="7">
    <source>
        <dbReference type="ARBA" id="ARBA00023136"/>
    </source>
</evidence>
<evidence type="ECO:0000256" key="4">
    <source>
        <dbReference type="ARBA" id="ARBA00022679"/>
    </source>
</evidence>
<reference evidence="9 10" key="1">
    <citation type="submission" date="2019-02" db="EMBL/GenBank/DDBJ databases">
        <title>Deep-cultivation of Planctomycetes and their phenomic and genomic characterization uncovers novel biology.</title>
        <authorList>
            <person name="Wiegand S."/>
            <person name="Jogler M."/>
            <person name="Boedeker C."/>
            <person name="Pinto D."/>
            <person name="Vollmers J."/>
            <person name="Rivas-Marin E."/>
            <person name="Kohn T."/>
            <person name="Peeters S.H."/>
            <person name="Heuer A."/>
            <person name="Rast P."/>
            <person name="Oberbeckmann S."/>
            <person name="Bunk B."/>
            <person name="Jeske O."/>
            <person name="Meyerdierks A."/>
            <person name="Storesund J.E."/>
            <person name="Kallscheuer N."/>
            <person name="Luecker S."/>
            <person name="Lage O.M."/>
            <person name="Pohl T."/>
            <person name="Merkel B.J."/>
            <person name="Hornburger P."/>
            <person name="Mueller R.-W."/>
            <person name="Bruemmer F."/>
            <person name="Labrenz M."/>
            <person name="Spormann A.M."/>
            <person name="Op den Camp H."/>
            <person name="Overmann J."/>
            <person name="Amann R."/>
            <person name="Jetten M.S.M."/>
            <person name="Mascher T."/>
            <person name="Medema M.H."/>
            <person name="Devos D.P."/>
            <person name="Kaster A.-K."/>
            <person name="Ovreas L."/>
            <person name="Rohde M."/>
            <person name="Galperin M.Y."/>
            <person name="Jogler C."/>
        </authorList>
    </citation>
    <scope>NUCLEOTIDE SEQUENCE [LARGE SCALE GENOMIC DNA]</scope>
    <source>
        <strain evidence="9 10">K23_9</strain>
    </source>
</reference>
<dbReference type="GO" id="GO:0016763">
    <property type="term" value="F:pentosyltransferase activity"/>
    <property type="evidence" value="ECO:0007669"/>
    <property type="project" value="TreeGrafter"/>
</dbReference>
<evidence type="ECO:0000256" key="8">
    <source>
        <dbReference type="SAM" id="Phobius"/>
    </source>
</evidence>
<feature type="transmembrane region" description="Helical" evidence="8">
    <location>
        <begin position="113"/>
        <end position="134"/>
    </location>
</feature>
<evidence type="ECO:0000313" key="10">
    <source>
        <dbReference type="Proteomes" id="UP000319817"/>
    </source>
</evidence>
<keyword evidence="7 8" id="KW-0472">Membrane</keyword>
<feature type="transmembrane region" description="Helical" evidence="8">
    <location>
        <begin position="170"/>
        <end position="189"/>
    </location>
</feature>
<evidence type="ECO:0000256" key="2">
    <source>
        <dbReference type="ARBA" id="ARBA00022475"/>
    </source>
</evidence>
<protein>
    <submittedName>
        <fullName evidence="9">Uncharacterized protein</fullName>
    </submittedName>
</protein>
<dbReference type="Proteomes" id="UP000319817">
    <property type="component" value="Chromosome"/>
</dbReference>
<dbReference type="PANTHER" id="PTHR33908:SF11">
    <property type="entry name" value="MEMBRANE PROTEIN"/>
    <property type="match status" value="1"/>
</dbReference>
<dbReference type="GO" id="GO:0009103">
    <property type="term" value="P:lipopolysaccharide biosynthetic process"/>
    <property type="evidence" value="ECO:0007669"/>
    <property type="project" value="UniProtKB-ARBA"/>
</dbReference>
<proteinExistence type="predicted"/>
<keyword evidence="2" id="KW-1003">Cell membrane</keyword>
<feature type="transmembrane region" description="Helical" evidence="8">
    <location>
        <begin position="426"/>
        <end position="443"/>
    </location>
</feature>
<evidence type="ECO:0000256" key="6">
    <source>
        <dbReference type="ARBA" id="ARBA00022989"/>
    </source>
</evidence>
<keyword evidence="5 8" id="KW-0812">Transmembrane</keyword>
<dbReference type="OrthoDB" id="231161at2"/>
<comment type="subcellular location">
    <subcellularLocation>
        <location evidence="1">Cell membrane</location>
        <topology evidence="1">Multi-pass membrane protein</topology>
    </subcellularLocation>
</comment>
<dbReference type="AlphaFoldDB" id="A0A517P3F5"/>
<feature type="transmembrane region" description="Helical" evidence="8">
    <location>
        <begin position="146"/>
        <end position="164"/>
    </location>
</feature>
<gene>
    <name evidence="9" type="ORF">K239x_59260</name>
</gene>
<dbReference type="GO" id="GO:0005886">
    <property type="term" value="C:plasma membrane"/>
    <property type="evidence" value="ECO:0007669"/>
    <property type="project" value="UniProtKB-SubCell"/>
</dbReference>
<evidence type="ECO:0000313" key="9">
    <source>
        <dbReference type="EMBL" id="QDT13906.1"/>
    </source>
</evidence>
<evidence type="ECO:0000256" key="5">
    <source>
        <dbReference type="ARBA" id="ARBA00022692"/>
    </source>
</evidence>
<keyword evidence="4" id="KW-0808">Transferase</keyword>
<sequence length="481" mass="52867">MAQKFGELESASQLTCMVSLFQETTLIATRLDERKALMGVFAFAIAVRAAVLIVAPSAFSSDPDAYRALSQSLAQTGVFGITLGDLPPKPTAFRPPLYPYLLSWLTPSQTGQLSTFAVGILHVVMGALTSLATTWVASRLIEKNRIGKASIVAGLLVAIDPILVQQSTQLMTETIATLLSISVIAWWVGRIGSENASRNAGGYLVLSLLLALAYLCRPTFLVWAVLLTLASFFAGSKTQLTQRFKHGVLTALLVVVALAGWSWRNASAVGHPIWATSHGGYTLLLANNESFYDYLRNGNWGEAWDAKPFLEAYVHRFDGDPTTTEFWNRDWSDFEAPADSQQPLITEQGDDRRCYLAARATIDRQPTMFLYSCLVRVGRLWSPMPHVAPGRSWAKVVIVGLYYSALYVAVAMTLWRLRRRVLAPKWWAILALAITLCGVHAIYWTNFRMRAPIIPATCLLAAGVIVARPEKDPEAGDVADN</sequence>
<dbReference type="PANTHER" id="PTHR33908">
    <property type="entry name" value="MANNOSYLTRANSFERASE YKCB-RELATED"/>
    <property type="match status" value="1"/>
</dbReference>
<keyword evidence="6 8" id="KW-1133">Transmembrane helix</keyword>
<feature type="transmembrane region" description="Helical" evidence="8">
    <location>
        <begin position="248"/>
        <end position="264"/>
    </location>
</feature>
<dbReference type="InterPro" id="IPR050297">
    <property type="entry name" value="LipidA_mod_glycosyltrf_83"/>
</dbReference>